<evidence type="ECO:0000256" key="1">
    <source>
        <dbReference type="ARBA" id="ARBA00007228"/>
    </source>
</evidence>
<dbReference type="Pfam" id="PF08032">
    <property type="entry name" value="SpoU_sub_bind"/>
    <property type="match status" value="1"/>
</dbReference>
<evidence type="ECO:0000256" key="4">
    <source>
        <dbReference type="SAM" id="MobiDB-lite"/>
    </source>
</evidence>
<reference evidence="6 7" key="1">
    <citation type="submission" date="2024-10" db="EMBL/GenBank/DDBJ databases">
        <title>Updated reference genomes for cyclostephanoid diatoms.</title>
        <authorList>
            <person name="Roberts W.R."/>
            <person name="Alverson A.J."/>
        </authorList>
    </citation>
    <scope>NUCLEOTIDE SEQUENCE [LARGE SCALE GENOMIC DNA]</scope>
    <source>
        <strain evidence="6 7">AJA228-03</strain>
    </source>
</reference>
<keyword evidence="2" id="KW-0698">rRNA processing</keyword>
<evidence type="ECO:0000256" key="3">
    <source>
        <dbReference type="ARBA" id="ARBA00022691"/>
    </source>
</evidence>
<comment type="caution">
    <text evidence="6">The sequence shown here is derived from an EMBL/GenBank/DDBJ whole genome shotgun (WGS) entry which is preliminary data.</text>
</comment>
<dbReference type="SUPFAM" id="SSF55315">
    <property type="entry name" value="L30e-like"/>
    <property type="match status" value="1"/>
</dbReference>
<proteinExistence type="inferred from homology"/>
<protein>
    <recommendedName>
        <fullName evidence="5">RNA 2-O ribose methyltransferase substrate binding domain-containing protein</fullName>
    </recommendedName>
</protein>
<keyword evidence="3" id="KW-0949">S-adenosyl-L-methionine</keyword>
<comment type="similarity">
    <text evidence="1">Belongs to the class IV-like SAM-binding methyltransferase superfamily. RNA methyltransferase TrmH family.</text>
</comment>
<dbReference type="InterPro" id="IPR047182">
    <property type="entry name" value="MRM1"/>
</dbReference>
<dbReference type="AlphaFoldDB" id="A0ABD3RWY4"/>
<feature type="domain" description="RNA 2-O ribose methyltransferase substrate binding" evidence="5">
    <location>
        <begin position="13"/>
        <end position="53"/>
    </location>
</feature>
<sequence length="339" mass="35609">MTTTTRSDAKREASSEILSLAASIGLPIIEVDKGVLNALCGSRPHQGYVLRCGRLDFVPARRLHAMTTDGAMGRGGRVGPSLWLALDEVVDPQNLGALLRSAYFLGGGPGGIIDDEDVDYADDNDTTAEGKKRRGYKGGVGILVCSKNSSPLSPTVSAASAGALELMTIYSTSNLPKLLNSARDDGWTVLGAAADVPDGAAIRGGGGGRDDDDDNIEYGHDNDNSHDNDNNEWDLGDNVAVDRTGDDDDAGFVRPKPRCFDLNEVKTGKPTIIVLGSEGRGLRTLVARACTGFVRIPGGLGGIVGGDTGEDEGKTRSGVDSLNVSVTGGILLWHFLWRQ</sequence>
<dbReference type="PANTHER" id="PTHR46103:SF1">
    <property type="entry name" value="RRNA METHYLTRANSFERASE 1, MITOCHONDRIAL"/>
    <property type="match status" value="1"/>
</dbReference>
<dbReference type="InterPro" id="IPR013123">
    <property type="entry name" value="SpoU_subst-bd"/>
</dbReference>
<feature type="region of interest" description="Disordered" evidence="4">
    <location>
        <begin position="200"/>
        <end position="232"/>
    </location>
</feature>
<dbReference type="Gene3D" id="3.40.1280.10">
    <property type="match status" value="1"/>
</dbReference>
<keyword evidence="7" id="KW-1185">Reference proteome</keyword>
<dbReference type="InterPro" id="IPR029064">
    <property type="entry name" value="Ribosomal_eL30-like_sf"/>
</dbReference>
<dbReference type="InterPro" id="IPR029026">
    <property type="entry name" value="tRNA_m1G_MTases_N"/>
</dbReference>
<dbReference type="PANTHER" id="PTHR46103">
    <property type="entry name" value="RRNA METHYLTRANSFERASE 1, MITOCHONDRIAL"/>
    <property type="match status" value="1"/>
</dbReference>
<dbReference type="EMBL" id="JALLPB020000136">
    <property type="protein sequence ID" value="KAL3816703.1"/>
    <property type="molecule type" value="Genomic_DNA"/>
</dbReference>
<evidence type="ECO:0000313" key="7">
    <source>
        <dbReference type="Proteomes" id="UP001530377"/>
    </source>
</evidence>
<evidence type="ECO:0000259" key="5">
    <source>
        <dbReference type="Pfam" id="PF08032"/>
    </source>
</evidence>
<dbReference type="Gene3D" id="3.30.1330.30">
    <property type="match status" value="1"/>
</dbReference>
<evidence type="ECO:0000256" key="2">
    <source>
        <dbReference type="ARBA" id="ARBA00022552"/>
    </source>
</evidence>
<name>A0ABD3RWY4_9STRA</name>
<evidence type="ECO:0000313" key="6">
    <source>
        <dbReference type="EMBL" id="KAL3816703.1"/>
    </source>
</evidence>
<dbReference type="InterPro" id="IPR047261">
    <property type="entry name" value="MRM1_MeTrfase_dom"/>
</dbReference>
<dbReference type="SUPFAM" id="SSF75217">
    <property type="entry name" value="alpha/beta knot"/>
    <property type="match status" value="1"/>
</dbReference>
<feature type="compositionally biased region" description="Basic and acidic residues" evidence="4">
    <location>
        <begin position="217"/>
        <end position="229"/>
    </location>
</feature>
<dbReference type="InterPro" id="IPR029028">
    <property type="entry name" value="Alpha/beta_knot_MTases"/>
</dbReference>
<accession>A0ABD3RWY4</accession>
<dbReference type="GO" id="GO:0006364">
    <property type="term" value="P:rRNA processing"/>
    <property type="evidence" value="ECO:0007669"/>
    <property type="project" value="UniProtKB-KW"/>
</dbReference>
<dbReference type="Proteomes" id="UP001530377">
    <property type="component" value="Unassembled WGS sequence"/>
</dbReference>
<dbReference type="CDD" id="cd18105">
    <property type="entry name" value="SpoU-like_MRM1"/>
    <property type="match status" value="1"/>
</dbReference>
<gene>
    <name evidence="6" type="ORF">ACHAXA_009142</name>
</gene>
<organism evidence="6 7">
    <name type="scientific">Cyclostephanos tholiformis</name>
    <dbReference type="NCBI Taxonomy" id="382380"/>
    <lineage>
        <taxon>Eukaryota</taxon>
        <taxon>Sar</taxon>
        <taxon>Stramenopiles</taxon>
        <taxon>Ochrophyta</taxon>
        <taxon>Bacillariophyta</taxon>
        <taxon>Coscinodiscophyceae</taxon>
        <taxon>Thalassiosirophycidae</taxon>
        <taxon>Stephanodiscales</taxon>
        <taxon>Stephanodiscaceae</taxon>
        <taxon>Cyclostephanos</taxon>
    </lineage>
</organism>